<keyword evidence="2" id="KW-1185">Reference proteome</keyword>
<dbReference type="EMBL" id="FN648565">
    <property type="protein sequence ID" value="CBN76170.1"/>
    <property type="molecule type" value="Genomic_DNA"/>
</dbReference>
<gene>
    <name evidence="1" type="ORF">Esi_0370_0025</name>
</gene>
<sequence length="127" mass="13947">MPIKVMKRRLHELGANPARLAACLEKGRPLEAEGTAAGVALAGEGLAVELPLLLQGRQAAVDDHGGPGKNALDGFHQDGLVWHFEDNHRFVKVSNYPALEVERDEKSWGWRLVNAHVTFKQERAVPP</sequence>
<accession>D8LLT4</accession>
<evidence type="ECO:0000313" key="2">
    <source>
        <dbReference type="Proteomes" id="UP000002630"/>
    </source>
</evidence>
<dbReference type="OrthoDB" id="63265at2759"/>
<dbReference type="InParanoid" id="D8LLT4"/>
<dbReference type="Proteomes" id="UP000002630">
    <property type="component" value="Linkage Group LG15"/>
</dbReference>
<reference evidence="1 2" key="1">
    <citation type="journal article" date="2010" name="Nature">
        <title>The Ectocarpus genome and the independent evolution of multicellularity in brown algae.</title>
        <authorList>
            <person name="Cock J.M."/>
            <person name="Sterck L."/>
            <person name="Rouze P."/>
            <person name="Scornet D."/>
            <person name="Allen A.E."/>
            <person name="Amoutzias G."/>
            <person name="Anthouard V."/>
            <person name="Artiguenave F."/>
            <person name="Aury J.M."/>
            <person name="Badger J.H."/>
            <person name="Beszteri B."/>
            <person name="Billiau K."/>
            <person name="Bonnet E."/>
            <person name="Bothwell J.H."/>
            <person name="Bowler C."/>
            <person name="Boyen C."/>
            <person name="Brownlee C."/>
            <person name="Carrano C.J."/>
            <person name="Charrier B."/>
            <person name="Cho G.Y."/>
            <person name="Coelho S.M."/>
            <person name="Collen J."/>
            <person name="Corre E."/>
            <person name="Da Silva C."/>
            <person name="Delage L."/>
            <person name="Delaroque N."/>
            <person name="Dittami S.M."/>
            <person name="Doulbeau S."/>
            <person name="Elias M."/>
            <person name="Farnham G."/>
            <person name="Gachon C.M."/>
            <person name="Gschloessl B."/>
            <person name="Heesch S."/>
            <person name="Jabbari K."/>
            <person name="Jubin C."/>
            <person name="Kawai H."/>
            <person name="Kimura K."/>
            <person name="Kloareg B."/>
            <person name="Kupper F.C."/>
            <person name="Lang D."/>
            <person name="Le Bail A."/>
            <person name="Leblanc C."/>
            <person name="Lerouge P."/>
            <person name="Lohr M."/>
            <person name="Lopez P.J."/>
            <person name="Martens C."/>
            <person name="Maumus F."/>
            <person name="Michel G."/>
            <person name="Miranda-Saavedra D."/>
            <person name="Morales J."/>
            <person name="Moreau H."/>
            <person name="Motomura T."/>
            <person name="Nagasato C."/>
            <person name="Napoli C.A."/>
            <person name="Nelson D.R."/>
            <person name="Nyvall-Collen P."/>
            <person name="Peters A.F."/>
            <person name="Pommier C."/>
            <person name="Potin P."/>
            <person name="Poulain J."/>
            <person name="Quesneville H."/>
            <person name="Read B."/>
            <person name="Rensing S.A."/>
            <person name="Ritter A."/>
            <person name="Rousvoal S."/>
            <person name="Samanta M."/>
            <person name="Samson G."/>
            <person name="Schroeder D.C."/>
            <person name="Segurens B."/>
            <person name="Strittmatter M."/>
            <person name="Tonon T."/>
            <person name="Tregear J.W."/>
            <person name="Valentin K."/>
            <person name="von Dassow P."/>
            <person name="Yamagishi T."/>
            <person name="Van de Peer Y."/>
            <person name="Wincker P."/>
        </authorList>
    </citation>
    <scope>NUCLEOTIDE SEQUENCE [LARGE SCALE GENOMIC DNA]</scope>
    <source>
        <strain evidence="2">Ec32 / CCAP1310/4</strain>
    </source>
</reference>
<dbReference type="EMBL" id="FN649740">
    <property type="protein sequence ID" value="CBN76170.1"/>
    <property type="molecule type" value="Genomic_DNA"/>
</dbReference>
<evidence type="ECO:0000313" key="1">
    <source>
        <dbReference type="EMBL" id="CBN76170.1"/>
    </source>
</evidence>
<protein>
    <submittedName>
        <fullName evidence="1">Uncharacterized protein</fullName>
    </submittedName>
</protein>
<dbReference type="AlphaFoldDB" id="D8LLT4"/>
<proteinExistence type="predicted"/>
<organism evidence="1 2">
    <name type="scientific">Ectocarpus siliculosus</name>
    <name type="common">Brown alga</name>
    <name type="synonym">Conferva siliculosa</name>
    <dbReference type="NCBI Taxonomy" id="2880"/>
    <lineage>
        <taxon>Eukaryota</taxon>
        <taxon>Sar</taxon>
        <taxon>Stramenopiles</taxon>
        <taxon>Ochrophyta</taxon>
        <taxon>PX clade</taxon>
        <taxon>Phaeophyceae</taxon>
        <taxon>Ectocarpales</taxon>
        <taxon>Ectocarpaceae</taxon>
        <taxon>Ectocarpus</taxon>
    </lineage>
</organism>
<name>D8LLT4_ECTSI</name>